<evidence type="ECO:0000313" key="8">
    <source>
        <dbReference type="Proteomes" id="UP001362999"/>
    </source>
</evidence>
<dbReference type="AlphaFoldDB" id="A0AAW0B847"/>
<evidence type="ECO:0000313" key="7">
    <source>
        <dbReference type="EMBL" id="KAK7021182.1"/>
    </source>
</evidence>
<evidence type="ECO:0000256" key="1">
    <source>
        <dbReference type="ARBA" id="ARBA00001946"/>
    </source>
</evidence>
<dbReference type="InterPro" id="IPR034686">
    <property type="entry name" value="Terpene_cyclase-like_2"/>
</dbReference>
<evidence type="ECO:0000256" key="6">
    <source>
        <dbReference type="RuleBase" id="RU366034"/>
    </source>
</evidence>
<dbReference type="Pfam" id="PF19086">
    <property type="entry name" value="Terpene_syn_C_2"/>
    <property type="match status" value="1"/>
</dbReference>
<comment type="similarity">
    <text evidence="2 6">Belongs to the terpene synthase family.</text>
</comment>
<keyword evidence="3 6" id="KW-0479">Metal-binding</keyword>
<gene>
    <name evidence="7" type="ORF">R3P38DRAFT_3542844</name>
</gene>
<keyword evidence="4 6" id="KW-0460">Magnesium</keyword>
<dbReference type="InterPro" id="IPR008949">
    <property type="entry name" value="Isoprenoid_synthase_dom_sf"/>
</dbReference>
<dbReference type="PANTHER" id="PTHR35201">
    <property type="entry name" value="TERPENE SYNTHASE"/>
    <property type="match status" value="1"/>
</dbReference>
<dbReference type="GO" id="GO:0008299">
    <property type="term" value="P:isoprenoid biosynthetic process"/>
    <property type="evidence" value="ECO:0007669"/>
    <property type="project" value="UniProtKB-ARBA"/>
</dbReference>
<sequence length="297" mass="34538">MDKPIYHLPHTLRNWPWVRLMNSHYRQAQAQSVAWLESFHPFFPQVQHVFNKCDFSDFTLCDATMDAIENPDKPRPEGENIIGEIARQFWRRASVDVPRPCQERFVNSWRTYLDSVVEQAERRSKSYICTMNEYLAARRNNIGSEPSFVFLEISLQLDLPHEVMEHPLIVALNRDTTDLLILSNDMCSYKKEVLANDAAYNAVTVVMVNEHTDIAGGIQWISDYHDEIVERFLRVREDVINQNGFPSWGTDIDDQVAKYIDGLGQWIRGHDEWNFGSGRYFGDRGLEVQKTRVVAIV</sequence>
<keyword evidence="5 6" id="KW-0456">Lyase</keyword>
<evidence type="ECO:0000256" key="3">
    <source>
        <dbReference type="ARBA" id="ARBA00022723"/>
    </source>
</evidence>
<proteinExistence type="inferred from homology"/>
<dbReference type="Proteomes" id="UP001362999">
    <property type="component" value="Unassembled WGS sequence"/>
</dbReference>
<evidence type="ECO:0000256" key="5">
    <source>
        <dbReference type="ARBA" id="ARBA00023239"/>
    </source>
</evidence>
<protein>
    <recommendedName>
        <fullName evidence="6">Terpene synthase</fullName>
        <ecNumber evidence="6">4.2.3.-</ecNumber>
    </recommendedName>
</protein>
<dbReference type="SUPFAM" id="SSF48576">
    <property type="entry name" value="Terpenoid synthases"/>
    <property type="match status" value="1"/>
</dbReference>
<keyword evidence="8" id="KW-1185">Reference proteome</keyword>
<evidence type="ECO:0000256" key="4">
    <source>
        <dbReference type="ARBA" id="ARBA00022842"/>
    </source>
</evidence>
<accession>A0AAW0B847</accession>
<dbReference type="PANTHER" id="PTHR35201:SF4">
    <property type="entry name" value="BETA-PINACENE SYNTHASE-RELATED"/>
    <property type="match status" value="1"/>
</dbReference>
<comment type="caution">
    <text evidence="7">The sequence shown here is derived from an EMBL/GenBank/DDBJ whole genome shotgun (WGS) entry which is preliminary data.</text>
</comment>
<name>A0AAW0B847_9AGAR</name>
<comment type="cofactor">
    <cofactor evidence="1 6">
        <name>Mg(2+)</name>
        <dbReference type="ChEBI" id="CHEBI:18420"/>
    </cofactor>
</comment>
<dbReference type="GO" id="GO:0046872">
    <property type="term" value="F:metal ion binding"/>
    <property type="evidence" value="ECO:0007669"/>
    <property type="project" value="UniProtKB-KW"/>
</dbReference>
<dbReference type="Gene3D" id="1.10.600.10">
    <property type="entry name" value="Farnesyl Diphosphate Synthase"/>
    <property type="match status" value="2"/>
</dbReference>
<dbReference type="EMBL" id="JAWWNJ010000039">
    <property type="protein sequence ID" value="KAK7021182.1"/>
    <property type="molecule type" value="Genomic_DNA"/>
</dbReference>
<evidence type="ECO:0000256" key="2">
    <source>
        <dbReference type="ARBA" id="ARBA00006333"/>
    </source>
</evidence>
<dbReference type="GO" id="GO:0010333">
    <property type="term" value="F:terpene synthase activity"/>
    <property type="evidence" value="ECO:0007669"/>
    <property type="project" value="InterPro"/>
</dbReference>
<dbReference type="EC" id="4.2.3.-" evidence="6"/>
<organism evidence="7 8">
    <name type="scientific">Favolaschia claudopus</name>
    <dbReference type="NCBI Taxonomy" id="2862362"/>
    <lineage>
        <taxon>Eukaryota</taxon>
        <taxon>Fungi</taxon>
        <taxon>Dikarya</taxon>
        <taxon>Basidiomycota</taxon>
        <taxon>Agaricomycotina</taxon>
        <taxon>Agaricomycetes</taxon>
        <taxon>Agaricomycetidae</taxon>
        <taxon>Agaricales</taxon>
        <taxon>Marasmiineae</taxon>
        <taxon>Mycenaceae</taxon>
        <taxon>Favolaschia</taxon>
    </lineage>
</organism>
<reference evidence="7 8" key="1">
    <citation type="journal article" date="2024" name="J Genomics">
        <title>Draft genome sequencing and assembly of Favolaschia claudopus CIRM-BRFM 2984 isolated from oak limbs.</title>
        <authorList>
            <person name="Navarro D."/>
            <person name="Drula E."/>
            <person name="Chaduli D."/>
            <person name="Cazenave R."/>
            <person name="Ahrendt S."/>
            <person name="Wang J."/>
            <person name="Lipzen A."/>
            <person name="Daum C."/>
            <person name="Barry K."/>
            <person name="Grigoriev I.V."/>
            <person name="Favel A."/>
            <person name="Rosso M.N."/>
            <person name="Martin F."/>
        </authorList>
    </citation>
    <scope>NUCLEOTIDE SEQUENCE [LARGE SCALE GENOMIC DNA]</scope>
    <source>
        <strain evidence="7 8">CIRM-BRFM 2984</strain>
    </source>
</reference>